<gene>
    <name evidence="8" type="ordered locus">DEHA2E24024g</name>
</gene>
<keyword evidence="3 6" id="KW-1133">Transmembrane helix</keyword>
<dbReference type="Pfam" id="PF00083">
    <property type="entry name" value="Sugar_tr"/>
    <property type="match status" value="1"/>
</dbReference>
<dbReference type="GO" id="GO:0005886">
    <property type="term" value="C:plasma membrane"/>
    <property type="evidence" value="ECO:0007669"/>
    <property type="project" value="TreeGrafter"/>
</dbReference>
<evidence type="ECO:0000259" key="7">
    <source>
        <dbReference type="PROSITE" id="PS50850"/>
    </source>
</evidence>
<evidence type="ECO:0000256" key="2">
    <source>
        <dbReference type="ARBA" id="ARBA00022692"/>
    </source>
</evidence>
<feature type="transmembrane region" description="Helical" evidence="6">
    <location>
        <begin position="298"/>
        <end position="319"/>
    </location>
</feature>
<dbReference type="GO" id="GO:0015355">
    <property type="term" value="F:secondary active monocarboxylate transmembrane transporter activity"/>
    <property type="evidence" value="ECO:0007669"/>
    <property type="project" value="TreeGrafter"/>
</dbReference>
<feature type="transmembrane region" description="Helical" evidence="6">
    <location>
        <begin position="339"/>
        <end position="356"/>
    </location>
</feature>
<dbReference type="GO" id="GO:0035879">
    <property type="term" value="P:plasma membrane lactate transport"/>
    <property type="evidence" value="ECO:0007669"/>
    <property type="project" value="TreeGrafter"/>
</dbReference>
<feature type="transmembrane region" description="Helical" evidence="6">
    <location>
        <begin position="467"/>
        <end position="486"/>
    </location>
</feature>
<feature type="compositionally biased region" description="Basic and acidic residues" evidence="5">
    <location>
        <begin position="519"/>
        <end position="536"/>
    </location>
</feature>
<dbReference type="RefSeq" id="XP_002770539.1">
    <property type="nucleotide sequence ID" value="XM_002770493.1"/>
</dbReference>
<accession>B5RU67</accession>
<feature type="domain" description="Major facilitator superfamily (MFS) profile" evidence="7">
    <location>
        <begin position="85"/>
        <end position="490"/>
    </location>
</feature>
<evidence type="ECO:0000313" key="9">
    <source>
        <dbReference type="Proteomes" id="UP000000599"/>
    </source>
</evidence>
<dbReference type="PANTHER" id="PTHR23508:SF10">
    <property type="entry name" value="CARBOXYLIC ACID TRANSPORTER PROTEIN HOMOLOG"/>
    <property type="match status" value="1"/>
</dbReference>
<evidence type="ECO:0000256" key="4">
    <source>
        <dbReference type="ARBA" id="ARBA00023136"/>
    </source>
</evidence>
<keyword evidence="4 6" id="KW-0472">Membrane</keyword>
<dbReference type="KEGG" id="dha:DEHA2E24024g"/>
<dbReference type="OrthoDB" id="5296287at2759"/>
<evidence type="ECO:0000256" key="3">
    <source>
        <dbReference type="ARBA" id="ARBA00022989"/>
    </source>
</evidence>
<evidence type="ECO:0000256" key="5">
    <source>
        <dbReference type="SAM" id="MobiDB-lite"/>
    </source>
</evidence>
<feature type="transmembrane region" description="Helical" evidence="6">
    <location>
        <begin position="123"/>
        <end position="143"/>
    </location>
</feature>
<dbReference type="VEuPathDB" id="FungiDB:DEHA2E24024g"/>
<keyword evidence="2 6" id="KW-0812">Transmembrane</keyword>
<evidence type="ECO:0000256" key="6">
    <source>
        <dbReference type="SAM" id="Phobius"/>
    </source>
</evidence>
<feature type="transmembrane region" description="Helical" evidence="6">
    <location>
        <begin position="176"/>
        <end position="198"/>
    </location>
</feature>
<feature type="transmembrane region" description="Helical" evidence="6">
    <location>
        <begin position="368"/>
        <end position="386"/>
    </location>
</feature>
<dbReference type="HOGENOM" id="CLU_001265_46_1_1"/>
<feature type="region of interest" description="Disordered" evidence="5">
    <location>
        <begin position="516"/>
        <end position="536"/>
    </location>
</feature>
<dbReference type="CDD" id="cd17316">
    <property type="entry name" value="MFS_SV2_like"/>
    <property type="match status" value="1"/>
</dbReference>
<dbReference type="InterPro" id="IPR036259">
    <property type="entry name" value="MFS_trans_sf"/>
</dbReference>
<dbReference type="EMBL" id="CR382137">
    <property type="protein sequence ID" value="CAR65879.1"/>
    <property type="molecule type" value="Genomic_DNA"/>
</dbReference>
<protein>
    <submittedName>
        <fullName evidence="8">DEHA2E24024p</fullName>
    </submittedName>
</protein>
<sequence>MGPSRLDNEEAASFQSDYVPSMVIREHNKHIIQPPNFSSHSISKYFRTRIPSMFLTGDEIDQFTWNDVFNPFSSLKEMNSRQWNFFLVGFAGWTWDAFDFFLVSLNVSSIAKDLDRTVKDITWGITLVLMLRSVGAIIFGLWGDRYGRKWPYITNMFLLVILQIACGFVKDYNSFLGVRALFGIAMGGMFGNCAACALDDAPKKTRGFLSGFFQQGYAFGYLLVVIFQRAITDNSKYSWRALFWFSAGPAVIFMVWRFFLPETDTFLRQKQRLYENNEKKKSKVFEFSQEGKKAVKSYWLVLLYTVFLMSGFNFMSHGSQDLYPTLLSKQYEFSSDRSTVTNAVANLGAITGGLILGHMSTFIGRRLAIVVGCVLGGAMIYPWAFIKGSGINAGAFFLQAGVQGAWGVVPIHLSELSPPQFRSFVTGLSYQLGNLCSSASSTIESTIGERFPIHREGEEDIYDYAKVMSIFMGCVFAYLIIVTVFGPENRGADLGIERDEILDEDDVHDVTQKSIDSIEQYKPENNEKKPAIIHVE</sequence>
<dbReference type="PANTHER" id="PTHR23508">
    <property type="entry name" value="CARBOXYLIC ACID TRANSPORTER PROTEIN HOMOLOG"/>
    <property type="match status" value="1"/>
</dbReference>
<evidence type="ECO:0000256" key="1">
    <source>
        <dbReference type="ARBA" id="ARBA00004141"/>
    </source>
</evidence>
<name>B5RU67_DEBHA</name>
<dbReference type="InterPro" id="IPR020846">
    <property type="entry name" value="MFS_dom"/>
</dbReference>
<organism evidence="8 9">
    <name type="scientific">Debaryomyces hansenii (strain ATCC 36239 / CBS 767 / BCRC 21394 / JCM 1990 / NBRC 0083 / IGC 2968)</name>
    <name type="common">Yeast</name>
    <name type="synonym">Torulaspora hansenii</name>
    <dbReference type="NCBI Taxonomy" id="284592"/>
    <lineage>
        <taxon>Eukaryota</taxon>
        <taxon>Fungi</taxon>
        <taxon>Dikarya</taxon>
        <taxon>Ascomycota</taxon>
        <taxon>Saccharomycotina</taxon>
        <taxon>Pichiomycetes</taxon>
        <taxon>Debaryomycetaceae</taxon>
        <taxon>Debaryomyces</taxon>
    </lineage>
</organism>
<feature type="transmembrane region" description="Helical" evidence="6">
    <location>
        <begin position="237"/>
        <end position="260"/>
    </location>
</feature>
<reference evidence="8 9" key="1">
    <citation type="journal article" date="2004" name="Nature">
        <title>Genome evolution in yeasts.</title>
        <authorList>
            <consortium name="Genolevures"/>
            <person name="Dujon B."/>
            <person name="Sherman D."/>
            <person name="Fischer G."/>
            <person name="Durrens P."/>
            <person name="Casaregola S."/>
            <person name="Lafontaine I."/>
            <person name="de Montigny J."/>
            <person name="Marck C."/>
            <person name="Neuveglise C."/>
            <person name="Talla E."/>
            <person name="Goffard N."/>
            <person name="Frangeul L."/>
            <person name="Aigle M."/>
            <person name="Anthouard V."/>
            <person name="Babour A."/>
            <person name="Barbe V."/>
            <person name="Barnay S."/>
            <person name="Blanchin S."/>
            <person name="Beckerich J.M."/>
            <person name="Beyne E."/>
            <person name="Bleykasten C."/>
            <person name="Boisrame A."/>
            <person name="Boyer J."/>
            <person name="Cattolico L."/>
            <person name="Confanioleri F."/>
            <person name="de Daruvar A."/>
            <person name="Despons L."/>
            <person name="Fabre E."/>
            <person name="Fairhead C."/>
            <person name="Ferry-Dumazet H."/>
            <person name="Groppi A."/>
            <person name="Hantraye F."/>
            <person name="Hennequin C."/>
            <person name="Jauniaux N."/>
            <person name="Joyet P."/>
            <person name="Kachouri R."/>
            <person name="Kerrest A."/>
            <person name="Koszul R."/>
            <person name="Lemaire M."/>
            <person name="Lesur I."/>
            <person name="Ma L."/>
            <person name="Muller H."/>
            <person name="Nicaud J.M."/>
            <person name="Nikolski M."/>
            <person name="Oztas S."/>
            <person name="Ozier-Kalogeropoulos O."/>
            <person name="Pellenz S."/>
            <person name="Potier S."/>
            <person name="Richard G.F."/>
            <person name="Straub M.L."/>
            <person name="Suleau A."/>
            <person name="Swennene D."/>
            <person name="Tekaia F."/>
            <person name="Wesolowski-Louvel M."/>
            <person name="Westhof E."/>
            <person name="Wirth B."/>
            <person name="Zeniou-Meyer M."/>
            <person name="Zivanovic I."/>
            <person name="Bolotin-Fukuhara M."/>
            <person name="Thierry A."/>
            <person name="Bouchier C."/>
            <person name="Caudron B."/>
            <person name="Scarpelli C."/>
            <person name="Gaillardin C."/>
            <person name="Weissenbach J."/>
            <person name="Wincker P."/>
            <person name="Souciet J.L."/>
        </authorList>
    </citation>
    <scope>NUCLEOTIDE SEQUENCE [LARGE SCALE GENOMIC DNA]</scope>
    <source>
        <strain evidence="9">ATCC 36239 / CBS 767 / BCRC 21394 / JCM 1990 / NBRC 0083 / IGC 2968</strain>
    </source>
</reference>
<dbReference type="Gene3D" id="1.20.1250.20">
    <property type="entry name" value="MFS general substrate transporter like domains"/>
    <property type="match status" value="1"/>
</dbReference>
<dbReference type="OMA" id="RTTCMGF"/>
<dbReference type="AlphaFoldDB" id="B5RU67"/>
<keyword evidence="9" id="KW-1185">Reference proteome</keyword>
<dbReference type="eggNOG" id="ENOG502QPK1">
    <property type="taxonomic scope" value="Eukaryota"/>
</dbReference>
<feature type="transmembrane region" description="Helical" evidence="6">
    <location>
        <begin position="83"/>
        <end position="103"/>
    </location>
</feature>
<evidence type="ECO:0000313" key="8">
    <source>
        <dbReference type="EMBL" id="CAR65879.1"/>
    </source>
</evidence>
<feature type="transmembrane region" description="Helical" evidence="6">
    <location>
        <begin position="210"/>
        <end position="231"/>
    </location>
</feature>
<dbReference type="SUPFAM" id="SSF103473">
    <property type="entry name" value="MFS general substrate transporter"/>
    <property type="match status" value="1"/>
</dbReference>
<dbReference type="Proteomes" id="UP000000599">
    <property type="component" value="Chromosome E"/>
</dbReference>
<dbReference type="InterPro" id="IPR005828">
    <property type="entry name" value="MFS_sugar_transport-like"/>
</dbReference>
<dbReference type="PROSITE" id="PS50850">
    <property type="entry name" value="MFS"/>
    <property type="match status" value="1"/>
</dbReference>
<dbReference type="InParanoid" id="B5RU67"/>
<proteinExistence type="predicted"/>
<feature type="transmembrane region" description="Helical" evidence="6">
    <location>
        <begin position="150"/>
        <end position="170"/>
    </location>
</feature>
<comment type="subcellular location">
    <subcellularLocation>
        <location evidence="1">Membrane</location>
        <topology evidence="1">Multi-pass membrane protein</topology>
    </subcellularLocation>
</comment>
<dbReference type="GeneID" id="8998840"/>